<dbReference type="KEGG" id="bkw:BkAM31D_01295"/>
<evidence type="ECO:0000256" key="4">
    <source>
        <dbReference type="ARBA" id="ARBA00022516"/>
    </source>
</evidence>
<keyword evidence="7 11" id="KW-0276">Fatty acid metabolism</keyword>
<dbReference type="InterPro" id="IPR008278">
    <property type="entry name" value="4-PPantetheinyl_Trfase_dom"/>
</dbReference>
<dbReference type="NCBIfam" id="TIGR00516">
    <property type="entry name" value="acpS"/>
    <property type="match status" value="1"/>
</dbReference>
<evidence type="ECO:0000313" key="13">
    <source>
        <dbReference type="EMBL" id="ARK28608.1"/>
    </source>
</evidence>
<keyword evidence="9 11" id="KW-0443">Lipid metabolism</keyword>
<comment type="cofactor">
    <cofactor evidence="1 11">
        <name>Mg(2+)</name>
        <dbReference type="ChEBI" id="CHEBI:18420"/>
    </cofactor>
</comment>
<comment type="function">
    <text evidence="11">Transfers the 4'-phosphopantetheine moiety from coenzyme A to a Ser of acyl-carrier-protein.</text>
</comment>
<dbReference type="STRING" id="199441.BkAM31D_01295"/>
<dbReference type="HAMAP" id="MF_00101">
    <property type="entry name" value="AcpS"/>
    <property type="match status" value="1"/>
</dbReference>
<accession>A0A1Y9THE4</accession>
<dbReference type="Pfam" id="PF01648">
    <property type="entry name" value="ACPS"/>
    <property type="match status" value="1"/>
</dbReference>
<keyword evidence="14" id="KW-1185">Reference proteome</keyword>
<protein>
    <recommendedName>
        <fullName evidence="11">Holo-[acyl-carrier-protein] synthase</fullName>
        <shortName evidence="11">Holo-ACP synthase</shortName>
        <ecNumber evidence="11">2.7.8.7</ecNumber>
    </recommendedName>
    <alternativeName>
        <fullName evidence="11">4'-phosphopantetheinyl transferase AcpS</fullName>
    </alternativeName>
</protein>
<dbReference type="InterPro" id="IPR002582">
    <property type="entry name" value="ACPS"/>
</dbReference>
<evidence type="ECO:0000256" key="8">
    <source>
        <dbReference type="ARBA" id="ARBA00022842"/>
    </source>
</evidence>
<evidence type="ECO:0000256" key="6">
    <source>
        <dbReference type="ARBA" id="ARBA00022723"/>
    </source>
</evidence>
<dbReference type="SUPFAM" id="SSF56214">
    <property type="entry name" value="4'-phosphopantetheinyl transferase"/>
    <property type="match status" value="1"/>
</dbReference>
<comment type="catalytic activity">
    <reaction evidence="11">
        <text>apo-[ACP] + CoA = holo-[ACP] + adenosine 3',5'-bisphosphate + H(+)</text>
        <dbReference type="Rhea" id="RHEA:12068"/>
        <dbReference type="Rhea" id="RHEA-COMP:9685"/>
        <dbReference type="Rhea" id="RHEA-COMP:9690"/>
        <dbReference type="ChEBI" id="CHEBI:15378"/>
        <dbReference type="ChEBI" id="CHEBI:29999"/>
        <dbReference type="ChEBI" id="CHEBI:57287"/>
        <dbReference type="ChEBI" id="CHEBI:58343"/>
        <dbReference type="ChEBI" id="CHEBI:64479"/>
        <dbReference type="EC" id="2.7.8.7"/>
    </reaction>
</comment>
<dbReference type="GO" id="GO:0000287">
    <property type="term" value="F:magnesium ion binding"/>
    <property type="evidence" value="ECO:0007669"/>
    <property type="project" value="UniProtKB-UniRule"/>
</dbReference>
<dbReference type="InterPro" id="IPR004568">
    <property type="entry name" value="Ppantetheine-prot_Trfase_dom"/>
</dbReference>
<dbReference type="GO" id="GO:0019878">
    <property type="term" value="P:lysine biosynthetic process via aminoadipic acid"/>
    <property type="evidence" value="ECO:0007669"/>
    <property type="project" value="TreeGrafter"/>
</dbReference>
<sequence>MIIGIGIDIVELNRIEDVLNRQPKFVDRILTDSEKNTYLTLSNRRKIEFLAGRFAAKEAFVKAVGTGISASYSWRDIEVKKEANGKPYVIASGLTDQVHLSISHSKMYAVAQVLIESLSS</sequence>
<reference evidence="13 14" key="1">
    <citation type="submission" date="2017-04" db="EMBL/GenBank/DDBJ databases">
        <title>Bacillus krulwichiae AM31D Genome sequencing and assembly.</title>
        <authorList>
            <person name="Krulwich T.A."/>
            <person name="Anastor L."/>
            <person name="Ehrlich R."/>
            <person name="Ehrlich G.D."/>
            <person name="Janto B."/>
        </authorList>
    </citation>
    <scope>NUCLEOTIDE SEQUENCE [LARGE SCALE GENOMIC DNA]</scope>
    <source>
        <strain evidence="13 14">AM31D</strain>
    </source>
</reference>
<dbReference type="EC" id="2.7.8.7" evidence="11"/>
<evidence type="ECO:0000256" key="5">
    <source>
        <dbReference type="ARBA" id="ARBA00022679"/>
    </source>
</evidence>
<dbReference type="AlphaFoldDB" id="A0A1Y9THE4"/>
<dbReference type="GO" id="GO:0006633">
    <property type="term" value="P:fatty acid biosynthetic process"/>
    <property type="evidence" value="ECO:0007669"/>
    <property type="project" value="UniProtKB-UniRule"/>
</dbReference>
<keyword evidence="3 11" id="KW-0963">Cytoplasm</keyword>
<keyword evidence="5 11" id="KW-0808">Transferase</keyword>
<evidence type="ECO:0000256" key="3">
    <source>
        <dbReference type="ARBA" id="ARBA00022490"/>
    </source>
</evidence>
<evidence type="ECO:0000256" key="2">
    <source>
        <dbReference type="ARBA" id="ARBA00010990"/>
    </source>
</evidence>
<evidence type="ECO:0000256" key="10">
    <source>
        <dbReference type="ARBA" id="ARBA00023160"/>
    </source>
</evidence>
<evidence type="ECO:0000259" key="12">
    <source>
        <dbReference type="Pfam" id="PF01648"/>
    </source>
</evidence>
<dbReference type="NCBIfam" id="TIGR00556">
    <property type="entry name" value="pantethn_trn"/>
    <property type="match status" value="1"/>
</dbReference>
<evidence type="ECO:0000256" key="7">
    <source>
        <dbReference type="ARBA" id="ARBA00022832"/>
    </source>
</evidence>
<dbReference type="InterPro" id="IPR050559">
    <property type="entry name" value="P-Pant_transferase_sf"/>
</dbReference>
<comment type="similarity">
    <text evidence="2">Belongs to the P-Pant transferase superfamily. Gsp/Sfp/HetI/AcpT family.</text>
</comment>
<evidence type="ECO:0000256" key="11">
    <source>
        <dbReference type="HAMAP-Rule" id="MF_00101"/>
    </source>
</evidence>
<keyword evidence="4 11" id="KW-0444">Lipid biosynthesis</keyword>
<dbReference type="RefSeq" id="WP_066159440.1">
    <property type="nucleotide sequence ID" value="NZ_CP020814.1"/>
</dbReference>
<feature type="binding site" evidence="11">
    <location>
        <position position="58"/>
    </location>
    <ligand>
        <name>Mg(2+)</name>
        <dbReference type="ChEBI" id="CHEBI:18420"/>
    </ligand>
</feature>
<dbReference type="PANTHER" id="PTHR12215:SF10">
    <property type="entry name" value="L-AMINOADIPATE-SEMIALDEHYDE DEHYDROGENASE-PHOSPHOPANTETHEINYL TRANSFERASE"/>
    <property type="match status" value="1"/>
</dbReference>
<evidence type="ECO:0000256" key="9">
    <source>
        <dbReference type="ARBA" id="ARBA00023098"/>
    </source>
</evidence>
<dbReference type="Gene3D" id="3.90.470.20">
    <property type="entry name" value="4'-phosphopantetheinyl transferase domain"/>
    <property type="match status" value="1"/>
</dbReference>
<dbReference type="Proteomes" id="UP000193006">
    <property type="component" value="Chromosome"/>
</dbReference>
<keyword evidence="10 11" id="KW-0275">Fatty acid biosynthesis</keyword>
<dbReference type="PANTHER" id="PTHR12215">
    <property type="entry name" value="PHOSPHOPANTETHEINE TRANSFERASE"/>
    <property type="match status" value="1"/>
</dbReference>
<name>A0A1Y9THE4_9BACI</name>
<evidence type="ECO:0000256" key="1">
    <source>
        <dbReference type="ARBA" id="ARBA00001946"/>
    </source>
</evidence>
<feature type="domain" description="4'-phosphopantetheinyl transferase" evidence="12">
    <location>
        <begin position="4"/>
        <end position="111"/>
    </location>
</feature>
<organism evidence="13 14">
    <name type="scientific">Halalkalibacter krulwichiae</name>
    <dbReference type="NCBI Taxonomy" id="199441"/>
    <lineage>
        <taxon>Bacteria</taxon>
        <taxon>Bacillati</taxon>
        <taxon>Bacillota</taxon>
        <taxon>Bacilli</taxon>
        <taxon>Bacillales</taxon>
        <taxon>Bacillaceae</taxon>
        <taxon>Halalkalibacter</taxon>
    </lineage>
</organism>
<proteinExistence type="inferred from homology"/>
<comment type="similarity">
    <text evidence="11">Belongs to the P-Pant transferase superfamily. AcpS family.</text>
</comment>
<dbReference type="GO" id="GO:0005829">
    <property type="term" value="C:cytosol"/>
    <property type="evidence" value="ECO:0007669"/>
    <property type="project" value="TreeGrafter"/>
</dbReference>
<gene>
    <name evidence="11 13" type="primary">acpS</name>
    <name evidence="13" type="ORF">BkAM31D_01295</name>
</gene>
<comment type="subcellular location">
    <subcellularLocation>
        <location evidence="11">Cytoplasm</location>
    </subcellularLocation>
</comment>
<dbReference type="EMBL" id="CP020814">
    <property type="protein sequence ID" value="ARK28608.1"/>
    <property type="molecule type" value="Genomic_DNA"/>
</dbReference>
<keyword evidence="8 11" id="KW-0460">Magnesium</keyword>
<feature type="binding site" evidence="11">
    <location>
        <position position="8"/>
    </location>
    <ligand>
        <name>Mg(2+)</name>
        <dbReference type="ChEBI" id="CHEBI:18420"/>
    </ligand>
</feature>
<dbReference type="InterPro" id="IPR037143">
    <property type="entry name" value="4-PPantetheinyl_Trfase_dom_sf"/>
</dbReference>
<dbReference type="GO" id="GO:0008897">
    <property type="term" value="F:holo-[acyl-carrier-protein] synthase activity"/>
    <property type="evidence" value="ECO:0007669"/>
    <property type="project" value="UniProtKB-UniRule"/>
</dbReference>
<keyword evidence="6 11" id="KW-0479">Metal-binding</keyword>
<evidence type="ECO:0000313" key="14">
    <source>
        <dbReference type="Proteomes" id="UP000193006"/>
    </source>
</evidence>